<sequence length="116" mass="12753">MPTDKNMAGGGVEEGDVPALENYGDKQETKDGKRCDEASVRGAENLSPYVALGNGVRFAYDEQSSTNSLTIELRTQNAVLGSKRKKKKKKKKEKEKKKGSEEQKAKLDSDLMQTVS</sequence>
<reference evidence="2 3" key="1">
    <citation type="journal article" date="2019" name="Mol. Ecol. Resour.">
        <title>Improving Illumina assemblies with Hi-C and long reads: an example with the North African dromedary.</title>
        <authorList>
            <person name="Elbers J.P."/>
            <person name="Rogers M.F."/>
            <person name="Perelman P.L."/>
            <person name="Proskuryakova A.A."/>
            <person name="Serdyukova N.A."/>
            <person name="Johnson W.E."/>
            <person name="Horin P."/>
            <person name="Corander J."/>
            <person name="Murphy D."/>
            <person name="Burger P.A."/>
        </authorList>
    </citation>
    <scope>NUCLEOTIDE SEQUENCE [LARGE SCALE GENOMIC DNA]</scope>
    <source>
        <strain evidence="2">Drom800</strain>
        <tissue evidence="2">Blood</tissue>
    </source>
</reference>
<gene>
    <name evidence="2" type="ORF">Cadr_000015690</name>
</gene>
<evidence type="ECO:0000313" key="2">
    <source>
        <dbReference type="EMBL" id="KAB1279764.1"/>
    </source>
</evidence>
<accession>A0A5N4E8Y0</accession>
<feature type="compositionally biased region" description="Basic residues" evidence="1">
    <location>
        <begin position="82"/>
        <end position="95"/>
    </location>
</feature>
<feature type="compositionally biased region" description="Basic and acidic residues" evidence="1">
    <location>
        <begin position="23"/>
        <end position="37"/>
    </location>
</feature>
<feature type="region of interest" description="Disordered" evidence="1">
    <location>
        <begin position="1"/>
        <end position="37"/>
    </location>
</feature>
<name>A0A5N4E8Y0_CAMDR</name>
<protein>
    <submittedName>
        <fullName evidence="2">Uncharacterized protein</fullName>
    </submittedName>
</protein>
<keyword evidence="3" id="KW-1185">Reference proteome</keyword>
<evidence type="ECO:0000256" key="1">
    <source>
        <dbReference type="SAM" id="MobiDB-lite"/>
    </source>
</evidence>
<feature type="region of interest" description="Disordered" evidence="1">
    <location>
        <begin position="77"/>
        <end position="116"/>
    </location>
</feature>
<evidence type="ECO:0000313" key="3">
    <source>
        <dbReference type="Proteomes" id="UP000299084"/>
    </source>
</evidence>
<feature type="compositionally biased region" description="Basic and acidic residues" evidence="1">
    <location>
        <begin position="96"/>
        <end position="109"/>
    </location>
</feature>
<proteinExistence type="predicted"/>
<comment type="caution">
    <text evidence="2">The sequence shown here is derived from an EMBL/GenBank/DDBJ whole genome shotgun (WGS) entry which is preliminary data.</text>
</comment>
<dbReference type="EMBL" id="JWIN03000004">
    <property type="protein sequence ID" value="KAB1279764.1"/>
    <property type="molecule type" value="Genomic_DNA"/>
</dbReference>
<dbReference type="AlphaFoldDB" id="A0A5N4E8Y0"/>
<organism evidence="2 3">
    <name type="scientific">Camelus dromedarius</name>
    <name type="common">Dromedary</name>
    <name type="synonym">Arabian camel</name>
    <dbReference type="NCBI Taxonomy" id="9838"/>
    <lineage>
        <taxon>Eukaryota</taxon>
        <taxon>Metazoa</taxon>
        <taxon>Chordata</taxon>
        <taxon>Craniata</taxon>
        <taxon>Vertebrata</taxon>
        <taxon>Euteleostomi</taxon>
        <taxon>Mammalia</taxon>
        <taxon>Eutheria</taxon>
        <taxon>Laurasiatheria</taxon>
        <taxon>Artiodactyla</taxon>
        <taxon>Tylopoda</taxon>
        <taxon>Camelidae</taxon>
        <taxon>Camelus</taxon>
    </lineage>
</organism>
<dbReference type="Proteomes" id="UP000299084">
    <property type="component" value="Unassembled WGS sequence"/>
</dbReference>